<dbReference type="Gene3D" id="2.60.40.4070">
    <property type="match status" value="1"/>
</dbReference>
<accession>A0A7C6AAK6</accession>
<organism evidence="1">
    <name type="scientific">candidate division WOR-3 bacterium</name>
    <dbReference type="NCBI Taxonomy" id="2052148"/>
    <lineage>
        <taxon>Bacteria</taxon>
        <taxon>Bacteria division WOR-3</taxon>
    </lineage>
</organism>
<dbReference type="AlphaFoldDB" id="A0A7C6AAK6"/>
<protein>
    <submittedName>
        <fullName evidence="1">T9SS type A sorting domain-containing protein</fullName>
    </submittedName>
</protein>
<name>A0A7C6AAK6_UNCW3</name>
<dbReference type="NCBIfam" id="TIGR04183">
    <property type="entry name" value="Por_Secre_tail"/>
    <property type="match status" value="1"/>
</dbReference>
<reference evidence="1" key="1">
    <citation type="journal article" date="2020" name="mSystems">
        <title>Genome- and Community-Level Interaction Insights into Carbon Utilization and Element Cycling Functions of Hydrothermarchaeota in Hydrothermal Sediment.</title>
        <authorList>
            <person name="Zhou Z."/>
            <person name="Liu Y."/>
            <person name="Xu W."/>
            <person name="Pan J."/>
            <person name="Luo Z.H."/>
            <person name="Li M."/>
        </authorList>
    </citation>
    <scope>NUCLEOTIDE SEQUENCE [LARGE SCALE GENOMIC DNA]</scope>
    <source>
        <strain evidence="1">SpSt-876</strain>
    </source>
</reference>
<comment type="caution">
    <text evidence="1">The sequence shown here is derived from an EMBL/GenBank/DDBJ whole genome shotgun (WGS) entry which is preliminary data.</text>
</comment>
<proteinExistence type="predicted"/>
<sequence>MQCLLFVSGASYCDTLSFRIGVGEIRICDPIPDNSEPPLYWAYDDVDTFYLNHPEYEWIECYGIGTQLVLGDDQTVTIDLPSGFVFKYYGQDYTQISVCSNGWIVAGFTTVQSYYNYGLPSTQSPANIIAVNWDDLDPRTGPGIWYYYEPMKHCLVVEWDSVPYYGSNTPEKFEVIIYDTTVHTPSGNNVIVAQYATANRYTSSTIGIQDLSCTIGIQCLYDTIRHRGTAPIAPGRSIKFITADPSVGIELNPEIETKSEFSIIAYPNPFVNKVKFVLNKTPSPNSKAKIYDNTGREVRTLLVNPSSTVLIWDGKDNEGLEVKSGVYFLRLGDSKNQSITKVLLIR</sequence>
<evidence type="ECO:0000313" key="1">
    <source>
        <dbReference type="EMBL" id="HHS52786.1"/>
    </source>
</evidence>
<dbReference type="InterPro" id="IPR026444">
    <property type="entry name" value="Secre_tail"/>
</dbReference>
<dbReference type="EMBL" id="DTLI01000192">
    <property type="protein sequence ID" value="HHS52786.1"/>
    <property type="molecule type" value="Genomic_DNA"/>
</dbReference>
<gene>
    <name evidence="1" type="ORF">ENW73_08020</name>
</gene>